<comment type="function">
    <text evidence="5">Involved in beta-(1--&gt;2)glucan export. Transmembrane domains (TMD) form a pore in the inner membrane and the ATP-binding domain (NBD) is responsible for energy generation.</text>
</comment>
<comment type="caution">
    <text evidence="7">The sequence shown here is derived from an EMBL/GenBank/DDBJ whole genome shotgun (WGS) entry which is preliminary data.</text>
</comment>
<dbReference type="PROSITE" id="PS50893">
    <property type="entry name" value="ABC_TRANSPORTER_2"/>
    <property type="match status" value="1"/>
</dbReference>
<comment type="similarity">
    <text evidence="1">Belongs to the ABC transporter superfamily.</text>
</comment>
<dbReference type="InterPro" id="IPR050166">
    <property type="entry name" value="ABC_transporter_ATP-bind"/>
</dbReference>
<proteinExistence type="inferred from homology"/>
<dbReference type="InterPro" id="IPR003439">
    <property type="entry name" value="ABC_transporter-like_ATP-bd"/>
</dbReference>
<keyword evidence="4 7" id="KW-0067">ATP-binding</keyword>
<keyword evidence="3" id="KW-0547">Nucleotide-binding</keyword>
<evidence type="ECO:0000256" key="4">
    <source>
        <dbReference type="ARBA" id="ARBA00022840"/>
    </source>
</evidence>
<sequence length="236" mass="25653">MRLEVEIRSKSYTSANGKRQEVISDIAFALQRGEVGVVVGPSGCGKSTMLRILAGLDPDYQGRVSQPAGARLAMVFQEPRLLPWRSVEENIRLAAPDVAEDRLAAIFGVLELGAHRTHFPGELSLGLARRVALARAFAVEPDFLILDEPLASLDDALAARLREEIATLVASRPMITLLVTHSMDDAVRLGDRIFLLSSRPARLLHAVTIDVPRAQRSNADVAALKADLARLDFSVS</sequence>
<keyword evidence="8" id="KW-1185">Reference proteome</keyword>
<dbReference type="Proteomes" id="UP000886476">
    <property type="component" value="Unassembled WGS sequence"/>
</dbReference>
<dbReference type="SUPFAM" id="SSF52540">
    <property type="entry name" value="P-loop containing nucleoside triphosphate hydrolases"/>
    <property type="match status" value="1"/>
</dbReference>
<dbReference type="SMART" id="SM00382">
    <property type="entry name" value="AAA"/>
    <property type="match status" value="1"/>
</dbReference>
<keyword evidence="2" id="KW-0813">Transport</keyword>
<evidence type="ECO:0000313" key="7">
    <source>
        <dbReference type="EMBL" id="NPU69116.1"/>
    </source>
</evidence>
<dbReference type="Gene3D" id="3.40.50.300">
    <property type="entry name" value="P-loop containing nucleotide triphosphate hydrolases"/>
    <property type="match status" value="1"/>
</dbReference>
<reference evidence="7" key="1">
    <citation type="submission" date="2020-05" db="EMBL/GenBank/DDBJ databases">
        <title>Nod-independent and nitrogen-fixing Bradyrhizobium aeschynomene sp. nov. isolated from nodules of Aeschynomene indica.</title>
        <authorList>
            <person name="Zhang Z."/>
        </authorList>
    </citation>
    <scope>NUCLEOTIDE SEQUENCE</scope>
    <source>
        <strain evidence="7">83012</strain>
    </source>
</reference>
<dbReference type="InterPro" id="IPR003593">
    <property type="entry name" value="AAA+_ATPase"/>
</dbReference>
<evidence type="ECO:0000256" key="2">
    <source>
        <dbReference type="ARBA" id="ARBA00022448"/>
    </source>
</evidence>
<dbReference type="PANTHER" id="PTHR42788:SF19">
    <property type="entry name" value="ALIPHATIC SULFONATES IMPORT ATP-BINDING PROTEIN SSUB 2"/>
    <property type="match status" value="1"/>
</dbReference>
<evidence type="ECO:0000256" key="5">
    <source>
        <dbReference type="ARBA" id="ARBA00024722"/>
    </source>
</evidence>
<evidence type="ECO:0000313" key="8">
    <source>
        <dbReference type="Proteomes" id="UP000886476"/>
    </source>
</evidence>
<dbReference type="Pfam" id="PF00005">
    <property type="entry name" value="ABC_tran"/>
    <property type="match status" value="1"/>
</dbReference>
<evidence type="ECO:0000256" key="3">
    <source>
        <dbReference type="ARBA" id="ARBA00022741"/>
    </source>
</evidence>
<dbReference type="EMBL" id="JABFDN010000014">
    <property type="protein sequence ID" value="NPU69116.1"/>
    <property type="molecule type" value="Genomic_DNA"/>
</dbReference>
<dbReference type="RefSeq" id="WP_172114162.1">
    <property type="nucleotide sequence ID" value="NZ_JABFDN010000014.1"/>
</dbReference>
<name>A0ABX2CLS6_9BRAD</name>
<dbReference type="GO" id="GO:0005524">
    <property type="term" value="F:ATP binding"/>
    <property type="evidence" value="ECO:0007669"/>
    <property type="project" value="UniProtKB-KW"/>
</dbReference>
<evidence type="ECO:0000256" key="1">
    <source>
        <dbReference type="ARBA" id="ARBA00005417"/>
    </source>
</evidence>
<feature type="domain" description="ABC transporter" evidence="6">
    <location>
        <begin position="7"/>
        <end position="223"/>
    </location>
</feature>
<accession>A0ABX2CLS6</accession>
<organism evidence="7 8">
    <name type="scientific">Bradyrhizobium aeschynomenes</name>
    <dbReference type="NCBI Taxonomy" id="2734909"/>
    <lineage>
        <taxon>Bacteria</taxon>
        <taxon>Pseudomonadati</taxon>
        <taxon>Pseudomonadota</taxon>
        <taxon>Alphaproteobacteria</taxon>
        <taxon>Hyphomicrobiales</taxon>
        <taxon>Nitrobacteraceae</taxon>
        <taxon>Bradyrhizobium</taxon>
    </lineage>
</organism>
<evidence type="ECO:0000259" key="6">
    <source>
        <dbReference type="PROSITE" id="PS50893"/>
    </source>
</evidence>
<protein>
    <submittedName>
        <fullName evidence="7">ATP-binding cassette domain-containing protein</fullName>
    </submittedName>
</protein>
<dbReference type="PANTHER" id="PTHR42788">
    <property type="entry name" value="TAURINE IMPORT ATP-BINDING PROTEIN-RELATED"/>
    <property type="match status" value="1"/>
</dbReference>
<gene>
    <name evidence="7" type="ORF">HL667_29215</name>
</gene>
<dbReference type="InterPro" id="IPR027417">
    <property type="entry name" value="P-loop_NTPase"/>
</dbReference>